<reference evidence="2" key="1">
    <citation type="journal article" date="2019" name="Int. J. Syst. Evol. Microbiol.">
        <title>The Global Catalogue of Microorganisms (GCM) 10K type strain sequencing project: providing services to taxonomists for standard genome sequencing and annotation.</title>
        <authorList>
            <consortium name="The Broad Institute Genomics Platform"/>
            <consortium name="The Broad Institute Genome Sequencing Center for Infectious Disease"/>
            <person name="Wu L."/>
            <person name="Ma J."/>
        </authorList>
    </citation>
    <scope>NUCLEOTIDE SEQUENCE [LARGE SCALE GENOMIC DNA]</scope>
    <source>
        <strain evidence="2">CECT 7131</strain>
    </source>
</reference>
<protein>
    <recommendedName>
        <fullName evidence="3">ATP-dependent helicase C-terminal domain-containing protein</fullName>
    </recommendedName>
</protein>
<comment type="caution">
    <text evidence="1">The sequence shown here is derived from an EMBL/GenBank/DDBJ whole genome shotgun (WGS) entry which is preliminary data.</text>
</comment>
<dbReference type="Proteomes" id="UP001529369">
    <property type="component" value="Unassembled WGS sequence"/>
</dbReference>
<sequence length="41" mass="4274">MDALAGRSGRAGIAQDEVGLVLLNRDRGGRRACFPVAECAT</sequence>
<organism evidence="1 2">
    <name type="scientific">Paeniroseomonas aquatica</name>
    <dbReference type="NCBI Taxonomy" id="373043"/>
    <lineage>
        <taxon>Bacteria</taxon>
        <taxon>Pseudomonadati</taxon>
        <taxon>Pseudomonadota</taxon>
        <taxon>Alphaproteobacteria</taxon>
        <taxon>Acetobacterales</taxon>
        <taxon>Acetobacteraceae</taxon>
        <taxon>Paeniroseomonas</taxon>
    </lineage>
</organism>
<name>A0ABT8A0I9_9PROT</name>
<dbReference type="EMBL" id="JAUFPN010000020">
    <property type="protein sequence ID" value="MDN3563211.1"/>
    <property type="molecule type" value="Genomic_DNA"/>
</dbReference>
<evidence type="ECO:0000313" key="2">
    <source>
        <dbReference type="Proteomes" id="UP001529369"/>
    </source>
</evidence>
<proteinExistence type="predicted"/>
<evidence type="ECO:0000313" key="1">
    <source>
        <dbReference type="EMBL" id="MDN3563211.1"/>
    </source>
</evidence>
<keyword evidence="2" id="KW-1185">Reference proteome</keyword>
<gene>
    <name evidence="1" type="ORF">QWZ14_02315</name>
</gene>
<evidence type="ECO:0008006" key="3">
    <source>
        <dbReference type="Google" id="ProtNLM"/>
    </source>
</evidence>
<dbReference type="RefSeq" id="WP_290314950.1">
    <property type="nucleotide sequence ID" value="NZ_JAUFPN010000020.1"/>
</dbReference>
<accession>A0ABT8A0I9</accession>